<evidence type="ECO:0000256" key="9">
    <source>
        <dbReference type="RuleBase" id="RU003634"/>
    </source>
</evidence>
<evidence type="ECO:0000256" key="6">
    <source>
        <dbReference type="ARBA" id="ARBA00043884"/>
    </source>
</evidence>
<dbReference type="NCBIfam" id="NF002032">
    <property type="entry name" value="PRK00856.1"/>
    <property type="match status" value="1"/>
</dbReference>
<dbReference type="InterPro" id="IPR006131">
    <property type="entry name" value="Asp_carbamoyltransf_Asp/Orn-bd"/>
</dbReference>
<accession>A0A955J319</accession>
<evidence type="ECO:0000256" key="8">
    <source>
        <dbReference type="NCBIfam" id="TIGR00670"/>
    </source>
</evidence>
<dbReference type="GO" id="GO:0006207">
    <property type="term" value="P:'de novo' pyrimidine nucleobase biosynthetic process"/>
    <property type="evidence" value="ECO:0007669"/>
    <property type="project" value="InterPro"/>
</dbReference>
<dbReference type="Pfam" id="PF00185">
    <property type="entry name" value="OTCace"/>
    <property type="match status" value="1"/>
</dbReference>
<gene>
    <name evidence="12" type="primary">pyrB</name>
    <name evidence="12" type="ORF">KC980_01280</name>
</gene>
<evidence type="ECO:0000259" key="11">
    <source>
        <dbReference type="Pfam" id="PF02729"/>
    </source>
</evidence>
<dbReference type="AlphaFoldDB" id="A0A955J319"/>
<dbReference type="PANTHER" id="PTHR45753:SF6">
    <property type="entry name" value="ASPARTATE CARBAMOYLTRANSFERASE"/>
    <property type="match status" value="1"/>
</dbReference>
<comment type="similarity">
    <text evidence="2">Belongs to the aspartate/ornithine carbamoyltransferase superfamily. ATCase family.</text>
</comment>
<evidence type="ECO:0000256" key="7">
    <source>
        <dbReference type="ARBA" id="ARBA00048859"/>
    </source>
</evidence>
<dbReference type="Gene3D" id="3.40.50.1370">
    <property type="entry name" value="Aspartate/ornithine carbamoyltransferase"/>
    <property type="match status" value="2"/>
</dbReference>
<dbReference type="GO" id="GO:0006520">
    <property type="term" value="P:amino acid metabolic process"/>
    <property type="evidence" value="ECO:0007669"/>
    <property type="project" value="InterPro"/>
</dbReference>
<dbReference type="InterPro" id="IPR006130">
    <property type="entry name" value="Asp/Orn_carbamoylTrfase"/>
</dbReference>
<protein>
    <recommendedName>
        <fullName evidence="3 8">Aspartate carbamoyltransferase</fullName>
        <ecNumber evidence="3 8">2.1.3.2</ecNumber>
    </recommendedName>
</protein>
<organism evidence="12 13">
    <name type="scientific">candidate division WWE3 bacterium</name>
    <dbReference type="NCBI Taxonomy" id="2053526"/>
    <lineage>
        <taxon>Bacteria</taxon>
        <taxon>Katanobacteria</taxon>
    </lineage>
</organism>
<dbReference type="Proteomes" id="UP000740557">
    <property type="component" value="Unassembled WGS sequence"/>
</dbReference>
<sequence>MSSNPFYKKHYTTVDNLTRANVMYLMQRADFMLDVISNKSEHIPLKNKHAAILFYQPSTRTYTSFHAAACRLGMTVTGIQGMSAYSSAVKGETLADTIKTVYQTTGADVIVLRHPDDDSSKTAAKNSYVPVINAGSGKREHPTQALLDLHTIYKNVGRIDNLNIVMVGDHLFGRTTKSLAKLLGLVGENVKVTFVAPKELQVVEEFIGELAQMGLAVELAYDLGTVLDCADVVYMTRVQKEWFEDAGRLEDYKRLKDSFILTPMLAEEMKPESIIMHPLPRTDELPPEVDTNPRARYFKQMRSGLALRMALLESILLAEVV</sequence>
<dbReference type="InterPro" id="IPR002082">
    <property type="entry name" value="Asp_carbamoyltransf"/>
</dbReference>
<dbReference type="SUPFAM" id="SSF53671">
    <property type="entry name" value="Aspartate/ornithine carbamoyltransferase"/>
    <property type="match status" value="1"/>
</dbReference>
<comment type="function">
    <text evidence="6">Catalyzes the condensation of carbamoyl phosphate and aspartate to form carbamoyl aspartate and inorganic phosphate, the committed step in the de novo pyrimidine nucleotide biosynthesis pathway.</text>
</comment>
<dbReference type="Pfam" id="PF02729">
    <property type="entry name" value="OTCace_N"/>
    <property type="match status" value="1"/>
</dbReference>
<dbReference type="GO" id="GO:0004070">
    <property type="term" value="F:aspartate carbamoyltransferase activity"/>
    <property type="evidence" value="ECO:0007669"/>
    <property type="project" value="UniProtKB-UniRule"/>
</dbReference>
<comment type="catalytic activity">
    <reaction evidence="7">
        <text>carbamoyl phosphate + L-aspartate = N-carbamoyl-L-aspartate + phosphate + H(+)</text>
        <dbReference type="Rhea" id="RHEA:20013"/>
        <dbReference type="ChEBI" id="CHEBI:15378"/>
        <dbReference type="ChEBI" id="CHEBI:29991"/>
        <dbReference type="ChEBI" id="CHEBI:32814"/>
        <dbReference type="ChEBI" id="CHEBI:43474"/>
        <dbReference type="ChEBI" id="CHEBI:58228"/>
        <dbReference type="EC" id="2.1.3.2"/>
    </reaction>
</comment>
<dbReference type="GO" id="GO:0016597">
    <property type="term" value="F:amino acid binding"/>
    <property type="evidence" value="ECO:0007669"/>
    <property type="project" value="InterPro"/>
</dbReference>
<dbReference type="PANTHER" id="PTHR45753">
    <property type="entry name" value="ORNITHINE CARBAMOYLTRANSFERASE, MITOCHONDRIAL"/>
    <property type="match status" value="1"/>
</dbReference>
<reference evidence="12" key="2">
    <citation type="journal article" date="2021" name="Microbiome">
        <title>Successional dynamics and alternative stable states in a saline activated sludge microbial community over 9 years.</title>
        <authorList>
            <person name="Wang Y."/>
            <person name="Ye J."/>
            <person name="Ju F."/>
            <person name="Liu L."/>
            <person name="Boyd J.A."/>
            <person name="Deng Y."/>
            <person name="Parks D.H."/>
            <person name="Jiang X."/>
            <person name="Yin X."/>
            <person name="Woodcroft B.J."/>
            <person name="Tyson G.W."/>
            <person name="Hugenholtz P."/>
            <person name="Polz M.F."/>
            <person name="Zhang T."/>
        </authorList>
    </citation>
    <scope>NUCLEOTIDE SEQUENCE</scope>
    <source>
        <strain evidence="12">HKST-UBA79</strain>
    </source>
</reference>
<evidence type="ECO:0000256" key="1">
    <source>
        <dbReference type="ARBA" id="ARBA00004852"/>
    </source>
</evidence>
<evidence type="ECO:0000256" key="2">
    <source>
        <dbReference type="ARBA" id="ARBA00008896"/>
    </source>
</evidence>
<reference evidence="12" key="1">
    <citation type="submission" date="2020-04" db="EMBL/GenBank/DDBJ databases">
        <authorList>
            <person name="Zhang T."/>
        </authorList>
    </citation>
    <scope>NUCLEOTIDE SEQUENCE</scope>
    <source>
        <strain evidence="12">HKST-UBA79</strain>
    </source>
</reference>
<dbReference type="EC" id="2.1.3.2" evidence="3 8"/>
<comment type="caution">
    <text evidence="12">The sequence shown here is derived from an EMBL/GenBank/DDBJ whole genome shotgun (WGS) entry which is preliminary data.</text>
</comment>
<dbReference type="EMBL" id="JAGQNX010000037">
    <property type="protein sequence ID" value="MCA9308120.1"/>
    <property type="molecule type" value="Genomic_DNA"/>
</dbReference>
<dbReference type="InterPro" id="IPR036901">
    <property type="entry name" value="Asp/Orn_carbamoylTrfase_sf"/>
</dbReference>
<proteinExistence type="inferred from homology"/>
<evidence type="ECO:0000313" key="13">
    <source>
        <dbReference type="Proteomes" id="UP000740557"/>
    </source>
</evidence>
<dbReference type="NCBIfam" id="TIGR00670">
    <property type="entry name" value="asp_carb_tr"/>
    <property type="match status" value="1"/>
</dbReference>
<dbReference type="PRINTS" id="PR00101">
    <property type="entry name" value="ATCASE"/>
</dbReference>
<name>A0A955J319_UNCKA</name>
<evidence type="ECO:0000313" key="12">
    <source>
        <dbReference type="EMBL" id="MCA9308120.1"/>
    </source>
</evidence>
<dbReference type="InterPro" id="IPR006132">
    <property type="entry name" value="Asp/Orn_carbamoyltranf_P-bd"/>
</dbReference>
<dbReference type="PRINTS" id="PR00100">
    <property type="entry name" value="AOTCASE"/>
</dbReference>
<feature type="domain" description="Aspartate/ornithine carbamoyltransferase carbamoyl-P binding" evidence="11">
    <location>
        <begin position="9"/>
        <end position="153"/>
    </location>
</feature>
<dbReference type="FunFam" id="3.40.50.1370:FF:000002">
    <property type="entry name" value="Aspartate carbamoyltransferase 2"/>
    <property type="match status" value="1"/>
</dbReference>
<evidence type="ECO:0000256" key="4">
    <source>
        <dbReference type="ARBA" id="ARBA00022679"/>
    </source>
</evidence>
<comment type="pathway">
    <text evidence="1">Pyrimidine metabolism; UMP biosynthesis via de novo pathway; (S)-dihydroorotate from bicarbonate: step 2/3.</text>
</comment>
<keyword evidence="4 9" id="KW-0808">Transferase</keyword>
<feature type="domain" description="Aspartate/ornithine carbamoyltransferase Asp/Orn-binding" evidence="10">
    <location>
        <begin position="161"/>
        <end position="314"/>
    </location>
</feature>
<dbReference type="GO" id="GO:0009220">
    <property type="term" value="P:pyrimidine ribonucleotide biosynthetic process"/>
    <property type="evidence" value="ECO:0007669"/>
    <property type="project" value="UniProtKB-UniRule"/>
</dbReference>
<evidence type="ECO:0000256" key="5">
    <source>
        <dbReference type="ARBA" id="ARBA00022975"/>
    </source>
</evidence>
<evidence type="ECO:0000256" key="3">
    <source>
        <dbReference type="ARBA" id="ARBA00013008"/>
    </source>
</evidence>
<keyword evidence="5" id="KW-0665">Pyrimidine biosynthesis</keyword>
<evidence type="ECO:0000259" key="10">
    <source>
        <dbReference type="Pfam" id="PF00185"/>
    </source>
</evidence>